<dbReference type="AlphaFoldDB" id="A0A8T1F0T0"/>
<dbReference type="Proteomes" id="UP000697107">
    <property type="component" value="Unassembled WGS sequence"/>
</dbReference>
<accession>A0A8T1F0T0</accession>
<evidence type="ECO:0000313" key="3">
    <source>
        <dbReference type="Proteomes" id="UP000697107"/>
    </source>
</evidence>
<evidence type="ECO:0000313" key="2">
    <source>
        <dbReference type="EMBL" id="KAG2961238.1"/>
    </source>
</evidence>
<organism evidence="2 3">
    <name type="scientific">Phytophthora cactorum</name>
    <dbReference type="NCBI Taxonomy" id="29920"/>
    <lineage>
        <taxon>Eukaryota</taxon>
        <taxon>Sar</taxon>
        <taxon>Stramenopiles</taxon>
        <taxon>Oomycota</taxon>
        <taxon>Peronosporomycetes</taxon>
        <taxon>Peronosporales</taxon>
        <taxon>Peronosporaceae</taxon>
        <taxon>Phytophthora</taxon>
    </lineage>
</organism>
<sequence>MWPMVGRSAQERQHSVHVDVTWTDSTGQPVDVRLVTSEPRDTEDAVEEPLSSITRKSSDLWKPSNSYEKETERRLHIQNHVTRTFTYAHVRR</sequence>
<gene>
    <name evidence="2" type="ORF">PC118_g22080</name>
</gene>
<reference evidence="2" key="1">
    <citation type="submission" date="2018-10" db="EMBL/GenBank/DDBJ databases">
        <title>Effector identification in a new, highly contiguous assembly of the strawberry crown rot pathogen Phytophthora cactorum.</title>
        <authorList>
            <person name="Armitage A.D."/>
            <person name="Nellist C.F."/>
            <person name="Bates H."/>
            <person name="Vickerstaff R.J."/>
            <person name="Harrison R.J."/>
        </authorList>
    </citation>
    <scope>NUCLEOTIDE SEQUENCE</scope>
    <source>
        <strain evidence="2">P415</strain>
    </source>
</reference>
<comment type="caution">
    <text evidence="2">The sequence shown here is derived from an EMBL/GenBank/DDBJ whole genome shotgun (WGS) entry which is preliminary data.</text>
</comment>
<dbReference type="EMBL" id="RCML01001636">
    <property type="protein sequence ID" value="KAG2961238.1"/>
    <property type="molecule type" value="Genomic_DNA"/>
</dbReference>
<evidence type="ECO:0000256" key="1">
    <source>
        <dbReference type="SAM" id="MobiDB-lite"/>
    </source>
</evidence>
<feature type="region of interest" description="Disordered" evidence="1">
    <location>
        <begin position="1"/>
        <end position="73"/>
    </location>
</feature>
<protein>
    <submittedName>
        <fullName evidence="2">Uncharacterized protein</fullName>
    </submittedName>
</protein>
<proteinExistence type="predicted"/>
<name>A0A8T1F0T0_9STRA</name>